<comment type="subcellular location">
    <subcellularLocation>
        <location evidence="1">Membrane</location>
        <topology evidence="1">Multi-pass membrane protein</topology>
    </subcellularLocation>
</comment>
<name>A0AA37S1D7_9GAMM</name>
<dbReference type="InterPro" id="IPR002549">
    <property type="entry name" value="AI-2E-like"/>
</dbReference>
<evidence type="ECO:0000313" key="7">
    <source>
        <dbReference type="EMBL" id="GLQ02077.1"/>
    </source>
</evidence>
<feature type="transmembrane region" description="Helical" evidence="6">
    <location>
        <begin position="7"/>
        <end position="27"/>
    </location>
</feature>
<evidence type="ECO:0000313" key="8">
    <source>
        <dbReference type="Proteomes" id="UP001161408"/>
    </source>
</evidence>
<gene>
    <name evidence="7" type="ORF">GCM10007914_09580</name>
</gene>
<sequence>MSSDSNYIRRLLATIGITALAIGLFMLLWQLSYVLLLIFGGILFGVFLIGLASLLQRWLPLPRWGLVMLVTATVLGLLILAGYLVGPAIMDQLLQLREQITGGVKQLEGYLKGKEWGEALLQWAQGQWEQAPLSPRKLMGEVSGVFSTLFGSLADIFVILFIGFYLALHPKPYKKGVLFLFPSDKRSRINEVMHSVYYALKLWLMGRATSMIVVGLLTALGLWLIDMKLIMALALLAGLLSFVPFIGPIAALIPAVLVALLNSPTQAAYVLVVYGVVQVLESNVITPFVQRTAVSLPPAVMLGGQLLMGAMFGIHGLALSTPLLVSIIVTVQMLYIRDVLKEKIQPLGQ</sequence>
<proteinExistence type="inferred from homology"/>
<keyword evidence="8" id="KW-1185">Reference proteome</keyword>
<feature type="transmembrane region" description="Helical" evidence="6">
    <location>
        <begin position="309"/>
        <end position="336"/>
    </location>
</feature>
<dbReference type="Proteomes" id="UP001161408">
    <property type="component" value="Unassembled WGS sequence"/>
</dbReference>
<dbReference type="GO" id="GO:0016020">
    <property type="term" value="C:membrane"/>
    <property type="evidence" value="ECO:0007669"/>
    <property type="project" value="UniProtKB-SubCell"/>
</dbReference>
<feature type="transmembrane region" description="Helical" evidence="6">
    <location>
        <begin position="145"/>
        <end position="168"/>
    </location>
</feature>
<dbReference type="PANTHER" id="PTHR21716">
    <property type="entry name" value="TRANSMEMBRANE PROTEIN"/>
    <property type="match status" value="1"/>
</dbReference>
<feature type="transmembrane region" description="Helical" evidence="6">
    <location>
        <begin position="202"/>
        <end position="225"/>
    </location>
</feature>
<keyword evidence="3 6" id="KW-0812">Transmembrane</keyword>
<feature type="transmembrane region" description="Helical" evidence="6">
    <location>
        <begin position="268"/>
        <end position="289"/>
    </location>
</feature>
<feature type="transmembrane region" description="Helical" evidence="6">
    <location>
        <begin position="66"/>
        <end position="86"/>
    </location>
</feature>
<feature type="transmembrane region" description="Helical" evidence="6">
    <location>
        <begin position="231"/>
        <end position="261"/>
    </location>
</feature>
<evidence type="ECO:0000256" key="1">
    <source>
        <dbReference type="ARBA" id="ARBA00004141"/>
    </source>
</evidence>
<evidence type="ECO:0000256" key="3">
    <source>
        <dbReference type="ARBA" id="ARBA00022692"/>
    </source>
</evidence>
<organism evidence="7 8">
    <name type="scientific">Pseudoalteromonas tetraodonis GFC</name>
    <dbReference type="NCBI Taxonomy" id="1315271"/>
    <lineage>
        <taxon>Bacteria</taxon>
        <taxon>Pseudomonadati</taxon>
        <taxon>Pseudomonadota</taxon>
        <taxon>Gammaproteobacteria</taxon>
        <taxon>Alteromonadales</taxon>
        <taxon>Pseudoalteromonadaceae</taxon>
        <taxon>Pseudoalteromonas</taxon>
    </lineage>
</organism>
<evidence type="ECO:0000256" key="4">
    <source>
        <dbReference type="ARBA" id="ARBA00022989"/>
    </source>
</evidence>
<dbReference type="EMBL" id="BSNE01000003">
    <property type="protein sequence ID" value="GLQ02077.1"/>
    <property type="molecule type" value="Genomic_DNA"/>
</dbReference>
<comment type="similarity">
    <text evidence="2">Belongs to the autoinducer-2 exporter (AI-2E) (TC 2.A.86) family.</text>
</comment>
<dbReference type="RefSeq" id="WP_096038163.1">
    <property type="nucleotide sequence ID" value="NZ_BJXY01000025.1"/>
</dbReference>
<reference evidence="7" key="2">
    <citation type="submission" date="2023-01" db="EMBL/GenBank/DDBJ databases">
        <title>Draft genome sequence of Pseudoalteromonas tetraodonis strain NBRC 103034.</title>
        <authorList>
            <person name="Sun Q."/>
            <person name="Mori K."/>
        </authorList>
    </citation>
    <scope>NUCLEOTIDE SEQUENCE</scope>
    <source>
        <strain evidence="7">NBRC 103034</strain>
    </source>
</reference>
<feature type="transmembrane region" description="Helical" evidence="6">
    <location>
        <begin position="33"/>
        <end position="54"/>
    </location>
</feature>
<reference evidence="7" key="1">
    <citation type="journal article" date="2014" name="Int. J. Syst. Evol. Microbiol.">
        <title>Complete genome sequence of Corynebacterium casei LMG S-19264T (=DSM 44701T), isolated from a smear-ripened cheese.</title>
        <authorList>
            <consortium name="US DOE Joint Genome Institute (JGI-PGF)"/>
            <person name="Walter F."/>
            <person name="Albersmeier A."/>
            <person name="Kalinowski J."/>
            <person name="Ruckert C."/>
        </authorList>
    </citation>
    <scope>NUCLEOTIDE SEQUENCE</scope>
    <source>
        <strain evidence="7">NBRC 103034</strain>
    </source>
</reference>
<accession>A0AA37S1D7</accession>
<dbReference type="Pfam" id="PF01594">
    <property type="entry name" value="AI-2E_transport"/>
    <property type="match status" value="1"/>
</dbReference>
<protein>
    <submittedName>
        <fullName evidence="7">AI-2E family transporter</fullName>
    </submittedName>
</protein>
<keyword evidence="5 6" id="KW-0472">Membrane</keyword>
<keyword evidence="4 6" id="KW-1133">Transmembrane helix</keyword>
<dbReference type="PANTHER" id="PTHR21716:SF62">
    <property type="entry name" value="TRANSPORT PROTEIN YDBI-RELATED"/>
    <property type="match status" value="1"/>
</dbReference>
<comment type="caution">
    <text evidence="7">The sequence shown here is derived from an EMBL/GenBank/DDBJ whole genome shotgun (WGS) entry which is preliminary data.</text>
</comment>
<evidence type="ECO:0000256" key="2">
    <source>
        <dbReference type="ARBA" id="ARBA00009773"/>
    </source>
</evidence>
<dbReference type="AlphaFoldDB" id="A0AA37S1D7"/>
<dbReference type="GO" id="GO:0055085">
    <property type="term" value="P:transmembrane transport"/>
    <property type="evidence" value="ECO:0007669"/>
    <property type="project" value="TreeGrafter"/>
</dbReference>
<evidence type="ECO:0000256" key="6">
    <source>
        <dbReference type="SAM" id="Phobius"/>
    </source>
</evidence>
<evidence type="ECO:0000256" key="5">
    <source>
        <dbReference type="ARBA" id="ARBA00023136"/>
    </source>
</evidence>